<gene>
    <name evidence="1" type="ORF">DAQ1742_02412</name>
</gene>
<protein>
    <submittedName>
        <fullName evidence="1">ABC transporter permease protein</fullName>
    </submittedName>
</protein>
<dbReference type="EMBL" id="LT615367">
    <property type="protein sequence ID" value="SLM63300.1"/>
    <property type="molecule type" value="Genomic_DNA"/>
</dbReference>
<evidence type="ECO:0000313" key="2">
    <source>
        <dbReference type="Proteomes" id="UP000294820"/>
    </source>
</evidence>
<dbReference type="KEGG" id="daq:DAQ1742_02412"/>
<keyword evidence="2" id="KW-1185">Reference proteome</keyword>
<sequence length="44" mass="5280">MRYQWDFSALPHWWPLLLDGLWGTARIGLPVLSSACWPVHYWPR</sequence>
<proteinExistence type="predicted"/>
<accession>A0A375AB74</accession>
<reference evidence="1 2" key="1">
    <citation type="submission" date="2016-09" db="EMBL/GenBank/DDBJ databases">
        <authorList>
            <person name="Reverchon S."/>
            <person name="Nasser W."/>
            <person name="Leonard S."/>
            <person name="Brochier C."/>
            <person name="Duprey A."/>
        </authorList>
    </citation>
    <scope>NUCLEOTIDE SEQUENCE [LARGE SCALE GENOMIC DNA]</scope>
    <source>
        <strain evidence="1 2">174/2</strain>
    </source>
</reference>
<dbReference type="Proteomes" id="UP000294820">
    <property type="component" value="Chromosome 1"/>
</dbReference>
<name>A0A375AB74_9GAMM</name>
<evidence type="ECO:0000313" key="1">
    <source>
        <dbReference type="EMBL" id="SLM63300.1"/>
    </source>
</evidence>
<dbReference type="AlphaFoldDB" id="A0A375AB74"/>
<organism evidence="1 2">
    <name type="scientific">Dickeya aquatica</name>
    <dbReference type="NCBI Taxonomy" id="1401087"/>
    <lineage>
        <taxon>Bacteria</taxon>
        <taxon>Pseudomonadati</taxon>
        <taxon>Pseudomonadota</taxon>
        <taxon>Gammaproteobacteria</taxon>
        <taxon>Enterobacterales</taxon>
        <taxon>Pectobacteriaceae</taxon>
        <taxon>Dickeya</taxon>
    </lineage>
</organism>